<organism evidence="1 2">
    <name type="scientific">Glossina austeni</name>
    <name type="common">Savannah tsetse fly</name>
    <dbReference type="NCBI Taxonomy" id="7395"/>
    <lineage>
        <taxon>Eukaryota</taxon>
        <taxon>Metazoa</taxon>
        <taxon>Ecdysozoa</taxon>
        <taxon>Arthropoda</taxon>
        <taxon>Hexapoda</taxon>
        <taxon>Insecta</taxon>
        <taxon>Pterygota</taxon>
        <taxon>Neoptera</taxon>
        <taxon>Endopterygota</taxon>
        <taxon>Diptera</taxon>
        <taxon>Brachycera</taxon>
        <taxon>Muscomorpha</taxon>
        <taxon>Hippoboscoidea</taxon>
        <taxon>Glossinidae</taxon>
        <taxon>Glossina</taxon>
    </lineage>
</organism>
<evidence type="ECO:0000313" key="1">
    <source>
        <dbReference type="EnsemblMetazoa" id="GAUT032754-PA"/>
    </source>
</evidence>
<dbReference type="AlphaFoldDB" id="A0A1A9VCC1"/>
<keyword evidence="2" id="KW-1185">Reference proteome</keyword>
<dbReference type="VEuPathDB" id="VectorBase:GAUT032754"/>
<protein>
    <submittedName>
        <fullName evidence="1">Uncharacterized protein</fullName>
    </submittedName>
</protein>
<reference evidence="1" key="1">
    <citation type="submission" date="2020-05" db="UniProtKB">
        <authorList>
            <consortium name="EnsemblMetazoa"/>
        </authorList>
    </citation>
    <scope>IDENTIFICATION</scope>
    <source>
        <strain evidence="1">TTRI</strain>
    </source>
</reference>
<proteinExistence type="predicted"/>
<sequence>MKNCCLLQLRYYQDNKHWLDFEKSWLSELITCLHCMKLYASNPTQLQENITLENRHSRYVVFFLEYIYTRLQLTGVWETLPAIFTVRQCKLKKKNKLRPGLEDLKIVI</sequence>
<dbReference type="Proteomes" id="UP000078200">
    <property type="component" value="Unassembled WGS sequence"/>
</dbReference>
<accession>A0A1A9VCC1</accession>
<dbReference type="EnsemblMetazoa" id="GAUT032754-RA">
    <property type="protein sequence ID" value="GAUT032754-PA"/>
    <property type="gene ID" value="GAUT032754"/>
</dbReference>
<name>A0A1A9VCC1_GLOAU</name>
<evidence type="ECO:0000313" key="2">
    <source>
        <dbReference type="Proteomes" id="UP000078200"/>
    </source>
</evidence>